<gene>
    <name evidence="4" type="ORF">LYPA_23C012517</name>
</gene>
<dbReference type="Proteomes" id="UP000386466">
    <property type="component" value="Unassembled WGS sequence"/>
</dbReference>
<dbReference type="Pfam" id="PF05221">
    <property type="entry name" value="AdoHcyase"/>
    <property type="match status" value="1"/>
</dbReference>
<comment type="function">
    <text evidence="2">Catalyzes the hydrolysis of S-adenosyl-L-homocysteine to form adenosine and homocysteine. Binds copper ions.</text>
</comment>
<reference evidence="4 5" key="1">
    <citation type="submission" date="2019-01" db="EMBL/GenBank/DDBJ databases">
        <authorList>
            <person name="Alioto T."/>
            <person name="Alioto T."/>
        </authorList>
    </citation>
    <scope>NUCLEOTIDE SEQUENCE [LARGE SCALE GENOMIC DNA]</scope>
</reference>
<sequence length="103" mass="11279">MRNEMLGLMCMQEMYSVFKPLKGARITACLHMTMEIAVLIETLVALGAEVQSLSCNIFSTQLPCSDCCSNLASQCTPGTVTQTRSTSGALSRCYTSRMYFLST</sequence>
<evidence type="ECO:0000256" key="3">
    <source>
        <dbReference type="ARBA" id="ARBA00047800"/>
    </source>
</evidence>
<protein>
    <submittedName>
        <fullName evidence="4">Adenosylhomocysteinase</fullName>
    </submittedName>
</protein>
<dbReference type="Gene3D" id="3.40.50.1480">
    <property type="entry name" value="Adenosylhomocysteinase-like"/>
    <property type="match status" value="1"/>
</dbReference>
<evidence type="ECO:0000313" key="5">
    <source>
        <dbReference type="Proteomes" id="UP000386466"/>
    </source>
</evidence>
<dbReference type="GO" id="GO:0004013">
    <property type="term" value="F:adenosylhomocysteinase activity"/>
    <property type="evidence" value="ECO:0007669"/>
    <property type="project" value="UniProtKB-EC"/>
</dbReference>
<evidence type="ECO:0000256" key="1">
    <source>
        <dbReference type="ARBA" id="ARBA00038791"/>
    </source>
</evidence>
<keyword evidence="5" id="KW-1185">Reference proteome</keyword>
<dbReference type="InterPro" id="IPR000043">
    <property type="entry name" value="Adenosylhomocysteinase-like"/>
</dbReference>
<dbReference type="PANTHER" id="PTHR23420:SF0">
    <property type="entry name" value="ADENOSYLHOMOCYSTEINASE"/>
    <property type="match status" value="1"/>
</dbReference>
<dbReference type="AlphaFoldDB" id="A0A485MIK0"/>
<evidence type="ECO:0000313" key="4">
    <source>
        <dbReference type="EMBL" id="VFV20711.1"/>
    </source>
</evidence>
<accession>A0A485MIK0</accession>
<evidence type="ECO:0000256" key="2">
    <source>
        <dbReference type="ARBA" id="ARBA00045926"/>
    </source>
</evidence>
<dbReference type="InterPro" id="IPR042172">
    <property type="entry name" value="Adenosylhomocyst_ase-like_sf"/>
</dbReference>
<comment type="subunit">
    <text evidence="1">Homotetramer. Interaction with AHCYL1.</text>
</comment>
<dbReference type="SUPFAM" id="SSF52283">
    <property type="entry name" value="Formate/glycerate dehydrogenase catalytic domain-like"/>
    <property type="match status" value="1"/>
</dbReference>
<dbReference type="PANTHER" id="PTHR23420">
    <property type="entry name" value="ADENOSYLHOMOCYSTEINASE"/>
    <property type="match status" value="1"/>
</dbReference>
<comment type="catalytic activity">
    <reaction evidence="3">
        <text>S-adenosyl-L-homocysteine + H2O = L-homocysteine + adenosine</text>
        <dbReference type="Rhea" id="RHEA:21708"/>
        <dbReference type="ChEBI" id="CHEBI:15377"/>
        <dbReference type="ChEBI" id="CHEBI:16335"/>
        <dbReference type="ChEBI" id="CHEBI:57856"/>
        <dbReference type="ChEBI" id="CHEBI:58199"/>
        <dbReference type="EC" id="3.13.2.1"/>
    </reaction>
    <physiologicalReaction direction="left-to-right" evidence="3">
        <dbReference type="Rhea" id="RHEA:21709"/>
    </physiologicalReaction>
</comment>
<proteinExistence type="predicted"/>
<organism evidence="4 5">
    <name type="scientific">Lynx pardinus</name>
    <name type="common">Iberian lynx</name>
    <name type="synonym">Felis pardina</name>
    <dbReference type="NCBI Taxonomy" id="191816"/>
    <lineage>
        <taxon>Eukaryota</taxon>
        <taxon>Metazoa</taxon>
        <taxon>Chordata</taxon>
        <taxon>Craniata</taxon>
        <taxon>Vertebrata</taxon>
        <taxon>Euteleostomi</taxon>
        <taxon>Mammalia</taxon>
        <taxon>Eutheria</taxon>
        <taxon>Laurasiatheria</taxon>
        <taxon>Carnivora</taxon>
        <taxon>Feliformia</taxon>
        <taxon>Felidae</taxon>
        <taxon>Felinae</taxon>
        <taxon>Lynx</taxon>
    </lineage>
</organism>
<dbReference type="GO" id="GO:0005829">
    <property type="term" value="C:cytosol"/>
    <property type="evidence" value="ECO:0007669"/>
    <property type="project" value="TreeGrafter"/>
</dbReference>
<name>A0A485MIK0_LYNPA</name>
<dbReference type="EMBL" id="CAAGRJ010002846">
    <property type="protein sequence ID" value="VFV20711.1"/>
    <property type="molecule type" value="Genomic_DNA"/>
</dbReference>
<dbReference type="GO" id="GO:0033353">
    <property type="term" value="P:S-adenosylmethionine cycle"/>
    <property type="evidence" value="ECO:0007669"/>
    <property type="project" value="TreeGrafter"/>
</dbReference>